<reference evidence="2" key="2">
    <citation type="submission" date="2023-05" db="EMBL/GenBank/DDBJ databases">
        <authorList>
            <consortium name="Lawrence Berkeley National Laboratory"/>
            <person name="Steindorff A."/>
            <person name="Hensen N."/>
            <person name="Bonometti L."/>
            <person name="Westerberg I."/>
            <person name="Brannstrom I.O."/>
            <person name="Guillou S."/>
            <person name="Cros-Aarteil S."/>
            <person name="Calhoun S."/>
            <person name="Haridas S."/>
            <person name="Kuo A."/>
            <person name="Mondo S."/>
            <person name="Pangilinan J."/>
            <person name="Riley R."/>
            <person name="Labutti K."/>
            <person name="Andreopoulos B."/>
            <person name="Lipzen A."/>
            <person name="Chen C."/>
            <person name="Yanf M."/>
            <person name="Daum C."/>
            <person name="Ng V."/>
            <person name="Clum A."/>
            <person name="Ohm R."/>
            <person name="Martin F."/>
            <person name="Silar P."/>
            <person name="Natvig D."/>
            <person name="Lalanne C."/>
            <person name="Gautier V."/>
            <person name="Ament-Velasquez S.L."/>
            <person name="Kruys A."/>
            <person name="Hutchinson M.I."/>
            <person name="Powell A.J."/>
            <person name="Barry K."/>
            <person name="Miller A.N."/>
            <person name="Grigoriev I.V."/>
            <person name="Debuchy R."/>
            <person name="Gladieux P."/>
            <person name="Thoren M.H."/>
            <person name="Johannesson H."/>
        </authorList>
    </citation>
    <scope>NUCLEOTIDE SEQUENCE</scope>
    <source>
        <strain evidence="2">CBS 103.79</strain>
    </source>
</reference>
<dbReference type="AlphaFoldDB" id="A0AAN6MNZ1"/>
<dbReference type="Proteomes" id="UP001303889">
    <property type="component" value="Unassembled WGS sequence"/>
</dbReference>
<dbReference type="InterPro" id="IPR052895">
    <property type="entry name" value="HetReg/Transcr_Mod"/>
</dbReference>
<reference evidence="2" key="1">
    <citation type="journal article" date="2023" name="Mol. Phylogenet. Evol.">
        <title>Genome-scale phylogeny and comparative genomics of the fungal order Sordariales.</title>
        <authorList>
            <person name="Hensen N."/>
            <person name="Bonometti L."/>
            <person name="Westerberg I."/>
            <person name="Brannstrom I.O."/>
            <person name="Guillou S."/>
            <person name="Cros-Aarteil S."/>
            <person name="Calhoun S."/>
            <person name="Haridas S."/>
            <person name="Kuo A."/>
            <person name="Mondo S."/>
            <person name="Pangilinan J."/>
            <person name="Riley R."/>
            <person name="LaButti K."/>
            <person name="Andreopoulos B."/>
            <person name="Lipzen A."/>
            <person name="Chen C."/>
            <person name="Yan M."/>
            <person name="Daum C."/>
            <person name="Ng V."/>
            <person name="Clum A."/>
            <person name="Steindorff A."/>
            <person name="Ohm R.A."/>
            <person name="Martin F."/>
            <person name="Silar P."/>
            <person name="Natvig D.O."/>
            <person name="Lalanne C."/>
            <person name="Gautier V."/>
            <person name="Ament-Velasquez S.L."/>
            <person name="Kruys A."/>
            <person name="Hutchinson M.I."/>
            <person name="Powell A.J."/>
            <person name="Barry K."/>
            <person name="Miller A.N."/>
            <person name="Grigoriev I.V."/>
            <person name="Debuchy R."/>
            <person name="Gladieux P."/>
            <person name="Hiltunen Thoren M."/>
            <person name="Johannesson H."/>
        </authorList>
    </citation>
    <scope>NUCLEOTIDE SEQUENCE</scope>
    <source>
        <strain evidence="2">CBS 103.79</strain>
    </source>
</reference>
<dbReference type="Pfam" id="PF06985">
    <property type="entry name" value="HET"/>
    <property type="match status" value="1"/>
</dbReference>
<evidence type="ECO:0000259" key="1">
    <source>
        <dbReference type="Pfam" id="PF06985"/>
    </source>
</evidence>
<dbReference type="PANTHER" id="PTHR24148">
    <property type="entry name" value="ANKYRIN REPEAT DOMAIN-CONTAINING PROTEIN 39 HOMOLOG-RELATED"/>
    <property type="match status" value="1"/>
</dbReference>
<name>A0AAN6MNZ1_9PEZI</name>
<dbReference type="InterPro" id="IPR010730">
    <property type="entry name" value="HET"/>
</dbReference>
<protein>
    <submittedName>
        <fullName evidence="2">Heterokaryon incompatibility protein-domain-containing protein</fullName>
    </submittedName>
</protein>
<feature type="domain" description="Heterokaryon incompatibility" evidence="1">
    <location>
        <begin position="56"/>
        <end position="241"/>
    </location>
</feature>
<keyword evidence="3" id="KW-1185">Reference proteome</keyword>
<proteinExistence type="predicted"/>
<dbReference type="EMBL" id="MU855433">
    <property type="protein sequence ID" value="KAK3903719.1"/>
    <property type="molecule type" value="Genomic_DNA"/>
</dbReference>
<comment type="caution">
    <text evidence="2">The sequence shown here is derived from an EMBL/GenBank/DDBJ whole genome shotgun (WGS) entry which is preliminary data.</text>
</comment>
<organism evidence="2 3">
    <name type="scientific">Staphylotrichum tortipilum</name>
    <dbReference type="NCBI Taxonomy" id="2831512"/>
    <lineage>
        <taxon>Eukaryota</taxon>
        <taxon>Fungi</taxon>
        <taxon>Dikarya</taxon>
        <taxon>Ascomycota</taxon>
        <taxon>Pezizomycotina</taxon>
        <taxon>Sordariomycetes</taxon>
        <taxon>Sordariomycetidae</taxon>
        <taxon>Sordariales</taxon>
        <taxon>Chaetomiaceae</taxon>
        <taxon>Staphylotrichum</taxon>
    </lineage>
</organism>
<evidence type="ECO:0000313" key="2">
    <source>
        <dbReference type="EMBL" id="KAK3903719.1"/>
    </source>
</evidence>
<sequence>MASENTTPFAYPTRLLPNEIRLLTLHPASQDHPTLLNLHLTTVTLPAFSTPAPPSYLALSYAWGDPTPPLPLILLNSCPHPITPNLQTALTLLSRRELCNPAQQIWIDALCINQDDPLEKHAQIPLMGRIYSLATQVVVFLGAGSGPATERVFRQMDRVGGMVLRAGAMVFREADLREWPDFEGCEGQEGKREVRRKLEGIMDRESGGVVPGIGKKPGLDGEEALRVFGAAWFERAWVVQEICLAREGEGKVVFACGEGRVLWERMWAAHLFLALWVLREGGKIGEPRGRVERWWRVWVYKRRTGMGLDGFSSRAAKTLGTRKKYLQGDLRRDLKGLLILFYVADLREGMKCRDPEDRVLAIRAMARDGDMLDSIVTPHATWQQVYTSLSRHFYREGDLDFLSLCRCRNDESNLPSWVTDWTVSQRVPWLEFKHGLEAPLFDAGKGTTTRICETDDNTETLCLEGFPIDTIRDVGSTCVADVDDDLDWDAARVRILEIDRFLSSSELYTPAEEAAARWRIFVADRVTNHVGEYVRATDTDGWAEESFSKMEAITTSSSLLGVGSFGSWYFSYRNAVMTLWSSRPFVSCKGYVGLCPSTAKVGDTVFIPSGSHCPYVISHTDKTTAATASSKSSPVPPDAATEKEIRCWKLLGEAYVHGIMDGELDLGSKTAEALDHRLV</sequence>
<accession>A0AAN6MNZ1</accession>
<gene>
    <name evidence="2" type="ORF">C8A05DRAFT_14319</name>
</gene>
<evidence type="ECO:0000313" key="3">
    <source>
        <dbReference type="Proteomes" id="UP001303889"/>
    </source>
</evidence>
<dbReference type="PANTHER" id="PTHR24148:SF64">
    <property type="entry name" value="HETEROKARYON INCOMPATIBILITY DOMAIN-CONTAINING PROTEIN"/>
    <property type="match status" value="1"/>
</dbReference>